<feature type="transmembrane region" description="Helical" evidence="3">
    <location>
        <begin position="86"/>
        <end position="107"/>
    </location>
</feature>
<feature type="transmembrane region" description="Helical" evidence="3">
    <location>
        <begin position="254"/>
        <end position="275"/>
    </location>
</feature>
<feature type="transmembrane region" description="Helical" evidence="3">
    <location>
        <begin position="387"/>
        <end position="404"/>
    </location>
</feature>
<evidence type="ECO:0000313" key="4">
    <source>
        <dbReference type="EMBL" id="KKO19467.1"/>
    </source>
</evidence>
<keyword evidence="3" id="KW-0812">Transmembrane</keyword>
<name>A0A0M2UUE9_9BACT</name>
<organism evidence="4 5">
    <name type="scientific">Candidatus Brocadia fulgida</name>
    <dbReference type="NCBI Taxonomy" id="380242"/>
    <lineage>
        <taxon>Bacteria</taxon>
        <taxon>Pseudomonadati</taxon>
        <taxon>Planctomycetota</taxon>
        <taxon>Candidatus Brocadiia</taxon>
        <taxon>Candidatus Brocadiales</taxon>
        <taxon>Candidatus Brocadiaceae</taxon>
        <taxon>Candidatus Brocadia</taxon>
    </lineage>
</organism>
<feature type="transmembrane region" description="Helical" evidence="3">
    <location>
        <begin position="143"/>
        <end position="163"/>
    </location>
</feature>
<feature type="transmembrane region" description="Helical" evidence="3">
    <location>
        <begin position="175"/>
        <end position="204"/>
    </location>
</feature>
<feature type="transmembrane region" description="Helical" evidence="3">
    <location>
        <begin position="349"/>
        <end position="366"/>
    </location>
</feature>
<dbReference type="PANTHER" id="PTHR44227">
    <property type="match status" value="1"/>
</dbReference>
<sequence length="430" mass="49564">MRLSTTAFILVFISLFSVLLYGNTIGRNFTYDDFGIVVENPFLREWRYLPKVFTKGYFSLSGEMSYRPLVTISYFIDYAIWQGNSIGFHITNVILHTVNTILFYLFLRAVLSNTRIIFLSILFFLTHPVLAETVNVISYRDDLLTATFFLVSFIYFIKSDLLFSGEKGQIIRGAAYYTISLISYLCAVFSKEMAITLPILLIVFTIFPHQKPWSSLAKRLKGIYTGYLALSLFYLIIRFMVFSNSSVKSAYQPGGLWVNTFTMIKILASYIKLSFFPLHLNANYVIPPAVHPWEWASILAITFLISVFVIFAMLYKTRNMFAVWMSWFFITLLPVMNIIPINHIMAERYLYIPVMGFCVAKGILIYRITDRTLSPRAIPLRRIVQRVLVVFMIGGYGFLIIQHNESWGNKLTLRTKTITNSPSSYSIHGN</sequence>
<gene>
    <name evidence="4" type="ORF">BROFUL_01806</name>
</gene>
<accession>A0A0M2UUE9</accession>
<feature type="transmembrane region" description="Helical" evidence="3">
    <location>
        <begin position="295"/>
        <end position="314"/>
    </location>
</feature>
<evidence type="ECO:0000256" key="2">
    <source>
        <dbReference type="ARBA" id="ARBA00022803"/>
    </source>
</evidence>
<keyword evidence="3" id="KW-0472">Membrane</keyword>
<dbReference type="Proteomes" id="UP000034954">
    <property type="component" value="Unassembled WGS sequence"/>
</dbReference>
<feature type="transmembrane region" description="Helical" evidence="3">
    <location>
        <begin position="321"/>
        <end position="343"/>
    </location>
</feature>
<keyword evidence="1" id="KW-0677">Repeat</keyword>
<keyword evidence="3" id="KW-1133">Transmembrane helix</keyword>
<evidence type="ECO:0000313" key="5">
    <source>
        <dbReference type="Proteomes" id="UP000034954"/>
    </source>
</evidence>
<dbReference type="AlphaFoldDB" id="A0A0M2UUE9"/>
<feature type="transmembrane region" description="Helical" evidence="3">
    <location>
        <begin position="224"/>
        <end position="242"/>
    </location>
</feature>
<keyword evidence="5" id="KW-1185">Reference proteome</keyword>
<evidence type="ECO:0000256" key="3">
    <source>
        <dbReference type="SAM" id="Phobius"/>
    </source>
</evidence>
<dbReference type="PANTHER" id="PTHR44227:SF3">
    <property type="entry name" value="PROTEIN O-MANNOSYL-TRANSFERASE TMTC4"/>
    <property type="match status" value="1"/>
</dbReference>
<evidence type="ECO:0000256" key="1">
    <source>
        <dbReference type="ARBA" id="ARBA00022737"/>
    </source>
</evidence>
<protein>
    <recommendedName>
        <fullName evidence="6">Glycosyltransferase RgtA/B/C/D-like domain-containing protein</fullName>
    </recommendedName>
</protein>
<dbReference type="EMBL" id="LAQJ01000189">
    <property type="protein sequence ID" value="KKO19467.1"/>
    <property type="molecule type" value="Genomic_DNA"/>
</dbReference>
<proteinExistence type="predicted"/>
<keyword evidence="2" id="KW-0802">TPR repeat</keyword>
<comment type="caution">
    <text evidence="4">The sequence shown here is derived from an EMBL/GenBank/DDBJ whole genome shotgun (WGS) entry which is preliminary data.</text>
</comment>
<feature type="transmembrane region" description="Helical" evidence="3">
    <location>
        <begin position="116"/>
        <end position="137"/>
    </location>
</feature>
<reference evidence="4 5" key="1">
    <citation type="journal article" date="2013" name="BMC Microbiol.">
        <title>Identification of the type II cytochrome c maturation pathway in anammox bacteria by comparative genomics.</title>
        <authorList>
            <person name="Ferousi C."/>
            <person name="Speth D.R."/>
            <person name="Reimann J."/>
            <person name="Op den Camp H.J."/>
            <person name="Allen J.W."/>
            <person name="Keltjens J.T."/>
            <person name="Jetten M.S."/>
        </authorList>
    </citation>
    <scope>NUCLEOTIDE SEQUENCE [LARGE SCALE GENOMIC DNA]</scope>
    <source>
        <strain evidence="4">RU1</strain>
    </source>
</reference>
<evidence type="ECO:0008006" key="6">
    <source>
        <dbReference type="Google" id="ProtNLM"/>
    </source>
</evidence>
<dbReference type="InterPro" id="IPR052346">
    <property type="entry name" value="O-mannosyl-transferase_TMTC"/>
</dbReference>